<keyword evidence="4" id="KW-1185">Reference proteome</keyword>
<dbReference type="InterPro" id="IPR036013">
    <property type="entry name" value="Band_7/SPFH_dom_sf"/>
</dbReference>
<comment type="caution">
    <text evidence="3">The sequence shown here is derived from an EMBL/GenBank/DDBJ whole genome shotgun (WGS) entry which is preliminary data.</text>
</comment>
<keyword evidence="1" id="KW-0175">Coiled coil</keyword>
<dbReference type="Gene3D" id="3.30.479.30">
    <property type="entry name" value="Band 7 domain"/>
    <property type="match status" value="1"/>
</dbReference>
<feature type="domain" description="Band 7" evidence="2">
    <location>
        <begin position="17"/>
        <end position="184"/>
    </location>
</feature>
<sequence length="310" mass="34170">MITLIVIVVLLALLGWMSLFIVPQQKAVIIERLGKFNRVTGAGLRVKIPLIEVIAARVDLRTRQEEFAIDAKTRDNVTVTMAIAAQYRVSTAPGATPQQSGIYRSYYMLANPVSQMRSYLIDALRSSVPQYTLDEVFDKKDAIASDVNRTVSDLMVDYGYDVVSTLITSIDLPADVEQSMNRINSAQREKEAAQSLAEAERIKVVTEARARAEAMEQAGRGIAAQRKAIADGISESLAVIKSSGVSAAEANQLFIFTQWTDMMSEFARNGRQATVVLPSDFSQTASMFEQMLVAQKTEDEAEFVIVEEEA</sequence>
<protein>
    <submittedName>
        <fullName evidence="3">SPFH domain-containing protein</fullName>
    </submittedName>
</protein>
<name>A0ABS9WDD9_9ACTN</name>
<evidence type="ECO:0000256" key="1">
    <source>
        <dbReference type="SAM" id="Coils"/>
    </source>
</evidence>
<dbReference type="PANTHER" id="PTHR43327">
    <property type="entry name" value="STOMATIN-LIKE PROTEIN 2, MITOCHONDRIAL"/>
    <property type="match status" value="1"/>
</dbReference>
<dbReference type="InterPro" id="IPR001107">
    <property type="entry name" value="Band_7"/>
</dbReference>
<dbReference type="PANTHER" id="PTHR43327:SF31">
    <property type="entry name" value="HYPERSENSITIVE-INDUCED RESPONSE PROTEIN 2"/>
    <property type="match status" value="1"/>
</dbReference>
<dbReference type="SUPFAM" id="SSF117892">
    <property type="entry name" value="Band 7/SPFH domain"/>
    <property type="match status" value="1"/>
</dbReference>
<accession>A0ABS9WDD9</accession>
<dbReference type="InterPro" id="IPR050710">
    <property type="entry name" value="Band7/mec-2_domain"/>
</dbReference>
<dbReference type="CDD" id="cd03407">
    <property type="entry name" value="SPFH_like_u4"/>
    <property type="match status" value="1"/>
</dbReference>
<feature type="coiled-coil region" evidence="1">
    <location>
        <begin position="176"/>
        <end position="203"/>
    </location>
</feature>
<dbReference type="EMBL" id="JAJMLW010000001">
    <property type="protein sequence ID" value="MCI2240819.1"/>
    <property type="molecule type" value="Genomic_DNA"/>
</dbReference>
<dbReference type="RefSeq" id="WP_242162422.1">
    <property type="nucleotide sequence ID" value="NZ_JAJMLW010000001.1"/>
</dbReference>
<organism evidence="3 4">
    <name type="scientific">Adlercreutzia faecimuris</name>
    <dbReference type="NCBI Taxonomy" id="2897341"/>
    <lineage>
        <taxon>Bacteria</taxon>
        <taxon>Bacillati</taxon>
        <taxon>Actinomycetota</taxon>
        <taxon>Coriobacteriia</taxon>
        <taxon>Eggerthellales</taxon>
        <taxon>Eggerthellaceae</taxon>
        <taxon>Adlercreutzia</taxon>
    </lineage>
</organism>
<evidence type="ECO:0000259" key="2">
    <source>
        <dbReference type="SMART" id="SM00244"/>
    </source>
</evidence>
<evidence type="ECO:0000313" key="4">
    <source>
        <dbReference type="Proteomes" id="UP001430755"/>
    </source>
</evidence>
<gene>
    <name evidence="3" type="ORF">LPT13_00395</name>
</gene>
<dbReference type="SMART" id="SM00244">
    <property type="entry name" value="PHB"/>
    <property type="match status" value="1"/>
</dbReference>
<reference evidence="3" key="1">
    <citation type="submission" date="2021-11" db="EMBL/GenBank/DDBJ databases">
        <title>A Novel Adlercreutzia Species, isolated from a Allomyrina dichotoma larva feces.</title>
        <authorList>
            <person name="Suh M.K."/>
        </authorList>
    </citation>
    <scope>NUCLEOTIDE SEQUENCE</scope>
    <source>
        <strain evidence="3">JBNU-10</strain>
    </source>
</reference>
<dbReference type="Proteomes" id="UP001430755">
    <property type="component" value="Unassembled WGS sequence"/>
</dbReference>
<dbReference type="Pfam" id="PF01145">
    <property type="entry name" value="Band_7"/>
    <property type="match status" value="1"/>
</dbReference>
<proteinExistence type="predicted"/>
<evidence type="ECO:0000313" key="3">
    <source>
        <dbReference type="EMBL" id="MCI2240819.1"/>
    </source>
</evidence>